<dbReference type="OrthoDB" id="8003028at2"/>
<reference evidence="2 3" key="1">
    <citation type="submission" date="2018-05" db="EMBL/GenBank/DDBJ databases">
        <title>Complete Genome Sequence of Methylobacterium sp. 17Sr1-43.</title>
        <authorList>
            <person name="Srinivasan S."/>
        </authorList>
    </citation>
    <scope>NUCLEOTIDE SEQUENCE [LARGE SCALE GENOMIC DNA]</scope>
    <source>
        <strain evidence="2 3">17Sr1-43</strain>
    </source>
</reference>
<dbReference type="GO" id="GO:0005886">
    <property type="term" value="C:plasma membrane"/>
    <property type="evidence" value="ECO:0007669"/>
    <property type="project" value="TreeGrafter"/>
</dbReference>
<dbReference type="RefSeq" id="WP_109952370.1">
    <property type="nucleotide sequence ID" value="NZ_CP029551.1"/>
</dbReference>
<dbReference type="EMBL" id="CP029551">
    <property type="protein sequence ID" value="AWN37291.1"/>
    <property type="molecule type" value="Genomic_DNA"/>
</dbReference>
<dbReference type="PANTHER" id="PTHR30441">
    <property type="entry name" value="DUF748 DOMAIN-CONTAINING PROTEIN"/>
    <property type="match status" value="1"/>
</dbReference>
<feature type="domain" description="AsmA" evidence="1">
    <location>
        <begin position="349"/>
        <end position="515"/>
    </location>
</feature>
<protein>
    <submittedName>
        <fullName evidence="2">AsmA family protein</fullName>
    </submittedName>
</protein>
<dbReference type="Pfam" id="PF05170">
    <property type="entry name" value="AsmA"/>
    <property type="match status" value="1"/>
</dbReference>
<evidence type="ECO:0000259" key="1">
    <source>
        <dbReference type="Pfam" id="PF05170"/>
    </source>
</evidence>
<dbReference type="GO" id="GO:0090313">
    <property type="term" value="P:regulation of protein targeting to membrane"/>
    <property type="evidence" value="ECO:0007669"/>
    <property type="project" value="TreeGrafter"/>
</dbReference>
<dbReference type="PROSITE" id="PS51257">
    <property type="entry name" value="PROKAR_LIPOPROTEIN"/>
    <property type="match status" value="1"/>
</dbReference>
<dbReference type="PANTHER" id="PTHR30441:SF4">
    <property type="entry name" value="PROTEIN ASMA"/>
    <property type="match status" value="1"/>
</dbReference>
<dbReference type="InterPro" id="IPR052894">
    <property type="entry name" value="AsmA-related"/>
</dbReference>
<sequence>MSPHRLIPALAATALVLGCGAGAMPWSIGTGTALRLLSDELGAYGIGLTADGPATLRLLPLPRLDLHGARLADAAGGLPLAEGGRLSVVLDPVGLLSGRLGIGSLSLDGARLHRPDGPGDTRWEGPLRRVAERARGGWSGHPHRLVLSRAAVAGALALGDLALDIAWPAWRGVAEAQAGFTWRGEAARLTLSELRPAELAGGGASPVAARLVWAGGSLSADGQAQLRPGEPGGLRLAGEGRLETRSLPRLLAALDRDAALLPLAEAFALEGRFETAGAAVMLPRLRVSLGRNVLDGAGSLNLAQPRLTVQATLAAESLDLAPLLAPLAAALGADAPATLVSLTPYTGGDLDLRLSSASARLGPAALEDLAASVLVRDGALEIALNRAGLRGGTLKGRVALAPAAADPAGTEIRAQGSLDRVDLGALLTDLGEASWVQGPVQGHLALESRGRDLSELVARAAGRATLAVERGSLVGLDLTDVIQRNGGLAAGALARRNGRTPFERAALSVRFADGVGEIGEGALQAPSLTASLRGGFSLTDRTLRARAELSPRLAGSRPGPFFDLAGPWEDVAVRVLRSDEPDLPASALTAEPLPGPALLPARARAYAP</sequence>
<evidence type="ECO:0000313" key="2">
    <source>
        <dbReference type="EMBL" id="AWN37291.1"/>
    </source>
</evidence>
<dbReference type="InterPro" id="IPR007844">
    <property type="entry name" value="AsmA"/>
</dbReference>
<keyword evidence="3" id="KW-1185">Reference proteome</keyword>
<organism evidence="2 3">
    <name type="scientific">Methylobacterium radiodurans</name>
    <dbReference type="NCBI Taxonomy" id="2202828"/>
    <lineage>
        <taxon>Bacteria</taxon>
        <taxon>Pseudomonadati</taxon>
        <taxon>Pseudomonadota</taxon>
        <taxon>Alphaproteobacteria</taxon>
        <taxon>Hyphomicrobiales</taxon>
        <taxon>Methylobacteriaceae</taxon>
        <taxon>Methylobacterium</taxon>
    </lineage>
</organism>
<gene>
    <name evidence="2" type="ORF">DK427_17445</name>
</gene>
<proteinExistence type="predicted"/>
<dbReference type="AlphaFoldDB" id="A0A2U8VV20"/>
<accession>A0A2U8VV20</accession>
<dbReference type="Proteomes" id="UP000246058">
    <property type="component" value="Chromosome"/>
</dbReference>
<dbReference type="KEGG" id="meti:DK427_17445"/>
<name>A0A2U8VV20_9HYPH</name>
<evidence type="ECO:0000313" key="3">
    <source>
        <dbReference type="Proteomes" id="UP000246058"/>
    </source>
</evidence>